<feature type="transmembrane region" description="Helical" evidence="1">
    <location>
        <begin position="120"/>
        <end position="145"/>
    </location>
</feature>
<feature type="transmembrane region" description="Helical" evidence="1">
    <location>
        <begin position="160"/>
        <end position="187"/>
    </location>
</feature>
<dbReference type="STRING" id="2756.BFR44_04820"/>
<keyword evidence="3" id="KW-1185">Reference proteome</keyword>
<feature type="transmembrane region" description="Helical" evidence="1">
    <location>
        <begin position="12"/>
        <end position="30"/>
    </location>
</feature>
<dbReference type="EMBL" id="CP023483">
    <property type="protein sequence ID" value="ATF26884.1"/>
    <property type="molecule type" value="Genomic_DNA"/>
</dbReference>
<dbReference type="GO" id="GO:0022857">
    <property type="term" value="F:transmembrane transporter activity"/>
    <property type="evidence" value="ECO:0007669"/>
    <property type="project" value="InterPro"/>
</dbReference>
<evidence type="ECO:0000313" key="3">
    <source>
        <dbReference type="Proteomes" id="UP000243591"/>
    </source>
</evidence>
<dbReference type="OrthoDB" id="9813540at2"/>
<dbReference type="KEGG" id="bths:CNY62_11245"/>
<keyword evidence="1" id="KW-0812">Transmembrane</keyword>
<dbReference type="AlphaFoldDB" id="A0A1D2LCM6"/>
<accession>A0A1D2LCM6</accession>
<reference evidence="2 3" key="1">
    <citation type="submission" date="2017-09" db="EMBL/GenBank/DDBJ databases">
        <title>Complete Genome Sequences of Two Strains of the Meat Spoilage Bacterium Brochothrix thermosphacta Isolated from Ground Chicken.</title>
        <authorList>
            <person name="Paoli G.C."/>
            <person name="Wijey C."/>
            <person name="Chen C.-Y."/>
            <person name="Nguyen L."/>
            <person name="Yan X."/>
            <person name="Irwin P.L."/>
        </authorList>
    </citation>
    <scope>NUCLEOTIDE SEQUENCE [LARGE SCALE GENOMIC DNA]</scope>
    <source>
        <strain evidence="2 3">BI</strain>
    </source>
</reference>
<organism evidence="2 3">
    <name type="scientific">Brochothrix thermosphacta</name>
    <name type="common">Microbacterium thermosphactum</name>
    <dbReference type="NCBI Taxonomy" id="2756"/>
    <lineage>
        <taxon>Bacteria</taxon>
        <taxon>Bacillati</taxon>
        <taxon>Bacillota</taxon>
        <taxon>Bacilli</taxon>
        <taxon>Bacillales</taxon>
        <taxon>Listeriaceae</taxon>
        <taxon>Brochothrix</taxon>
    </lineage>
</organism>
<dbReference type="Proteomes" id="UP000243591">
    <property type="component" value="Chromosome"/>
</dbReference>
<evidence type="ECO:0000313" key="2">
    <source>
        <dbReference type="EMBL" id="ATF26884.1"/>
    </source>
</evidence>
<sequence length="199" mass="21444">MQNSKNKTLRLTLLGVLSAIIIIQTFVPFLGYIPLGVLNITIIPVTVIVAAVVLGPKEGAIIGGIWGLIVFIRAYTMPTSPMAAYVFTNPIISILPRILIGLLAGYAYNGFTKLKMRRSFALVLSGVIGSLVNTVLVLGLIYVFYKEVYASVSNIANDQVIGALLAIVGTNGIFEAVFAGIVVPIIARPLMGRWRNRLK</sequence>
<dbReference type="RefSeq" id="WP_069125190.1">
    <property type="nucleotide sequence ID" value="NZ_CBCPHX010000001.1"/>
</dbReference>
<protein>
    <submittedName>
        <fullName evidence="2">ECF transporter S component</fullName>
    </submittedName>
</protein>
<feature type="transmembrane region" description="Helical" evidence="1">
    <location>
        <begin position="59"/>
        <end position="76"/>
    </location>
</feature>
<dbReference type="Pfam" id="PF12822">
    <property type="entry name" value="ECF_trnsprt"/>
    <property type="match status" value="1"/>
</dbReference>
<evidence type="ECO:0000256" key="1">
    <source>
        <dbReference type="SAM" id="Phobius"/>
    </source>
</evidence>
<name>A0A1D2LCM6_BROTH</name>
<proteinExistence type="predicted"/>
<keyword evidence="1" id="KW-1133">Transmembrane helix</keyword>
<dbReference type="Gene3D" id="1.10.1760.20">
    <property type="match status" value="1"/>
</dbReference>
<keyword evidence="1" id="KW-0472">Membrane</keyword>
<dbReference type="InterPro" id="IPR024529">
    <property type="entry name" value="ECF_trnsprt_substrate-spec"/>
</dbReference>
<gene>
    <name evidence="2" type="ORF">CNY62_11245</name>
</gene>
<feature type="transmembrane region" description="Helical" evidence="1">
    <location>
        <begin position="36"/>
        <end position="54"/>
    </location>
</feature>
<feature type="transmembrane region" description="Helical" evidence="1">
    <location>
        <begin position="82"/>
        <end position="108"/>
    </location>
</feature>